<dbReference type="SUPFAM" id="SSF50447">
    <property type="entry name" value="Translation proteins"/>
    <property type="match status" value="1"/>
</dbReference>
<dbReference type="GO" id="GO:0005737">
    <property type="term" value="C:cytoplasm"/>
    <property type="evidence" value="ECO:0007669"/>
    <property type="project" value="UniProtKB-SubCell"/>
</dbReference>
<evidence type="ECO:0000256" key="3">
    <source>
        <dbReference type="ARBA" id="ARBA00022552"/>
    </source>
</evidence>
<dbReference type="STRING" id="1033810.HLPCO_000145"/>
<comment type="caution">
    <text evidence="8">The sequence shown here is derived from an EMBL/GenBank/DDBJ whole genome shotgun (WGS) entry which is preliminary data.</text>
</comment>
<dbReference type="InterPro" id="IPR011961">
    <property type="entry name" value="RimM"/>
</dbReference>
<accession>U2FR87</accession>
<name>U2FR87_9MOLU</name>
<dbReference type="InterPro" id="IPR056792">
    <property type="entry name" value="PRC_RimM"/>
</dbReference>
<comment type="subunit">
    <text evidence="5">Binds ribosomal protein uS19.</text>
</comment>
<dbReference type="Pfam" id="PF01782">
    <property type="entry name" value="RimM"/>
    <property type="match status" value="1"/>
</dbReference>
<evidence type="ECO:0000256" key="5">
    <source>
        <dbReference type="HAMAP-Rule" id="MF_00014"/>
    </source>
</evidence>
<keyword evidence="4 5" id="KW-0143">Chaperone</keyword>
<keyword evidence="9" id="KW-1185">Reference proteome</keyword>
<dbReference type="NCBIfam" id="TIGR02273">
    <property type="entry name" value="16S_RimM"/>
    <property type="match status" value="1"/>
</dbReference>
<dbReference type="FunCoup" id="U2FR87">
    <property type="interactions" value="336"/>
</dbReference>
<dbReference type="eggNOG" id="COG0806">
    <property type="taxonomic scope" value="Bacteria"/>
</dbReference>
<dbReference type="OrthoDB" id="9810331at2"/>
<keyword evidence="3 5" id="KW-0698">rRNA processing</keyword>
<keyword evidence="1 5" id="KW-0963">Cytoplasm</keyword>
<dbReference type="EMBL" id="AFNU02000001">
    <property type="protein sequence ID" value="ERJ13494.1"/>
    <property type="molecule type" value="Genomic_DNA"/>
</dbReference>
<keyword evidence="2 5" id="KW-0690">Ribosome biogenesis</keyword>
<dbReference type="InterPro" id="IPR002676">
    <property type="entry name" value="RimM_N"/>
</dbReference>
<dbReference type="AlphaFoldDB" id="U2FR87"/>
<sequence length="168" mass="19256">MNDYLYVGKIANTHGLKGELKIKSDTDFKEERYKTGSKLYLSSGDEMIELEVATHRVHKNYDLVKFKGLDNINDVEQYKGCTVHVHESQLDELDDGDYYYNDLIGSAVYGNDYIGIVKDVLNHGASDLLVIKRESKKEVMIPFVEEFVETVDLEKKEIKINEIEGLID</sequence>
<dbReference type="SUPFAM" id="SSF50346">
    <property type="entry name" value="PRC-barrel domain"/>
    <property type="match status" value="1"/>
</dbReference>
<evidence type="ECO:0000256" key="4">
    <source>
        <dbReference type="ARBA" id="ARBA00023186"/>
    </source>
</evidence>
<dbReference type="PANTHER" id="PTHR33692:SF1">
    <property type="entry name" value="RIBOSOME MATURATION FACTOR RIMM"/>
    <property type="match status" value="1"/>
</dbReference>
<comment type="similarity">
    <text evidence="5">Belongs to the RimM family.</text>
</comment>
<dbReference type="RefSeq" id="WP_008826400.1">
    <property type="nucleotide sequence ID" value="NZ_AFNU02000001.1"/>
</dbReference>
<dbReference type="InterPro" id="IPR011033">
    <property type="entry name" value="PRC_barrel-like_sf"/>
</dbReference>
<dbReference type="GO" id="GO:0006364">
    <property type="term" value="P:rRNA processing"/>
    <property type="evidence" value="ECO:0007669"/>
    <property type="project" value="UniProtKB-UniRule"/>
</dbReference>
<feature type="domain" description="Ribosome maturation factor RimM PRC barrel" evidence="7">
    <location>
        <begin position="101"/>
        <end position="161"/>
    </location>
</feature>
<comment type="function">
    <text evidence="5">An accessory protein needed during the final step in the assembly of 30S ribosomal subunit, possibly for assembly of the head region. Essential for efficient processing of 16S rRNA. May be needed both before and after RbfA during the maturation of 16S rRNA. It has affinity for free ribosomal 30S subunits but not for 70S ribosomes.</text>
</comment>
<reference evidence="8 9" key="1">
    <citation type="journal article" date="2011" name="J. Bacteriol.">
        <title>Genome sequence of Haloplasma contractile, an unusual contractile bacterium from a deep-sea anoxic brine lake.</title>
        <authorList>
            <person name="Antunes A."/>
            <person name="Alam I."/>
            <person name="El Dorry H."/>
            <person name="Siam R."/>
            <person name="Robertson A."/>
            <person name="Bajic V.B."/>
            <person name="Stingl U."/>
        </authorList>
    </citation>
    <scope>NUCLEOTIDE SEQUENCE [LARGE SCALE GENOMIC DNA]</scope>
    <source>
        <strain evidence="8 9">SSD-17B</strain>
    </source>
</reference>
<comment type="subcellular location">
    <subcellularLocation>
        <location evidence="5">Cytoplasm</location>
    </subcellularLocation>
</comment>
<evidence type="ECO:0000256" key="1">
    <source>
        <dbReference type="ARBA" id="ARBA00022490"/>
    </source>
</evidence>
<evidence type="ECO:0000313" key="8">
    <source>
        <dbReference type="EMBL" id="ERJ13494.1"/>
    </source>
</evidence>
<dbReference type="Gene3D" id="2.40.30.60">
    <property type="entry name" value="RimM"/>
    <property type="match status" value="1"/>
</dbReference>
<dbReference type="GO" id="GO:0042274">
    <property type="term" value="P:ribosomal small subunit biogenesis"/>
    <property type="evidence" value="ECO:0007669"/>
    <property type="project" value="UniProtKB-UniRule"/>
</dbReference>
<dbReference type="GO" id="GO:0043022">
    <property type="term" value="F:ribosome binding"/>
    <property type="evidence" value="ECO:0007669"/>
    <property type="project" value="InterPro"/>
</dbReference>
<dbReference type="GO" id="GO:0005840">
    <property type="term" value="C:ribosome"/>
    <property type="evidence" value="ECO:0007669"/>
    <property type="project" value="InterPro"/>
</dbReference>
<dbReference type="InterPro" id="IPR036976">
    <property type="entry name" value="RimM_N_sf"/>
</dbReference>
<reference evidence="8 9" key="2">
    <citation type="journal article" date="2013" name="PLoS ONE">
        <title>INDIGO - INtegrated Data Warehouse of MIcrobial GenOmes with Examples from the Red Sea Extremophiles.</title>
        <authorList>
            <person name="Alam I."/>
            <person name="Antunes A."/>
            <person name="Kamau A.A."/>
            <person name="Ba Alawi W."/>
            <person name="Kalkatawi M."/>
            <person name="Stingl U."/>
            <person name="Bajic V.B."/>
        </authorList>
    </citation>
    <scope>NUCLEOTIDE SEQUENCE [LARGE SCALE GENOMIC DNA]</scope>
    <source>
        <strain evidence="8 9">SSD-17B</strain>
    </source>
</reference>
<proteinExistence type="inferred from homology"/>
<dbReference type="Proteomes" id="UP000005707">
    <property type="component" value="Unassembled WGS sequence"/>
</dbReference>
<gene>
    <name evidence="5 8" type="primary">rimM</name>
    <name evidence="8" type="ORF">HLPCO_000145</name>
</gene>
<dbReference type="HAMAP" id="MF_00014">
    <property type="entry name" value="Ribosome_mat_RimM"/>
    <property type="match status" value="1"/>
</dbReference>
<dbReference type="Gene3D" id="2.30.30.240">
    <property type="entry name" value="PRC-barrel domain"/>
    <property type="match status" value="1"/>
</dbReference>
<evidence type="ECO:0000259" key="7">
    <source>
        <dbReference type="Pfam" id="PF24986"/>
    </source>
</evidence>
<evidence type="ECO:0000259" key="6">
    <source>
        <dbReference type="Pfam" id="PF01782"/>
    </source>
</evidence>
<dbReference type="InterPro" id="IPR009000">
    <property type="entry name" value="Transl_B-barrel_sf"/>
</dbReference>
<dbReference type="PANTHER" id="PTHR33692">
    <property type="entry name" value="RIBOSOME MATURATION FACTOR RIMM"/>
    <property type="match status" value="1"/>
</dbReference>
<dbReference type="InParanoid" id="U2FR87"/>
<organism evidence="8 9">
    <name type="scientific">Haloplasma contractile SSD-17B</name>
    <dbReference type="NCBI Taxonomy" id="1033810"/>
    <lineage>
        <taxon>Bacteria</taxon>
        <taxon>Bacillati</taxon>
        <taxon>Mycoplasmatota</taxon>
        <taxon>Mollicutes</taxon>
        <taxon>Haloplasmatales</taxon>
        <taxon>Haloplasmataceae</taxon>
        <taxon>Haloplasma</taxon>
    </lineage>
</organism>
<comment type="domain">
    <text evidence="5">The PRC barrel domain binds ribosomal protein uS19.</text>
</comment>
<evidence type="ECO:0000256" key="2">
    <source>
        <dbReference type="ARBA" id="ARBA00022517"/>
    </source>
</evidence>
<protein>
    <recommendedName>
        <fullName evidence="5">Ribosome maturation factor RimM</fullName>
    </recommendedName>
</protein>
<feature type="domain" description="RimM N-terminal" evidence="6">
    <location>
        <begin position="7"/>
        <end position="89"/>
    </location>
</feature>
<evidence type="ECO:0000313" key="9">
    <source>
        <dbReference type="Proteomes" id="UP000005707"/>
    </source>
</evidence>
<dbReference type="Pfam" id="PF24986">
    <property type="entry name" value="PRC_RimM"/>
    <property type="match status" value="1"/>
</dbReference>